<feature type="compositionally biased region" description="Basic and acidic residues" evidence="1">
    <location>
        <begin position="32"/>
        <end position="43"/>
    </location>
</feature>
<keyword evidence="3" id="KW-1185">Reference proteome</keyword>
<reference evidence="3" key="1">
    <citation type="submission" date="2017-05" db="EMBL/GenBank/DDBJ databases">
        <title>Streptomyces olivochromogenes NBRC 3561 whole genome shotgun sequence.</title>
        <authorList>
            <person name="Dohra H."/>
            <person name="Kodani S."/>
        </authorList>
    </citation>
    <scope>NUCLEOTIDE SEQUENCE [LARGE SCALE GENOMIC DNA]</scope>
    <source>
        <strain evidence="3">NBRC 3561</strain>
    </source>
</reference>
<dbReference type="STRING" id="1963.AQJ27_12840"/>
<organism evidence="2 3">
    <name type="scientific">Streptomyces olivochromogenes</name>
    <dbReference type="NCBI Taxonomy" id="1963"/>
    <lineage>
        <taxon>Bacteria</taxon>
        <taxon>Bacillati</taxon>
        <taxon>Actinomycetota</taxon>
        <taxon>Actinomycetes</taxon>
        <taxon>Kitasatosporales</taxon>
        <taxon>Streptomycetaceae</taxon>
        <taxon>Streptomyces</taxon>
    </lineage>
</organism>
<proteinExistence type="predicted"/>
<dbReference type="EMBL" id="BDQI01000020">
    <property type="protein sequence ID" value="GAX55682.1"/>
    <property type="molecule type" value="Genomic_DNA"/>
</dbReference>
<protein>
    <submittedName>
        <fullName evidence="2">Uncharacterized protein</fullName>
    </submittedName>
</protein>
<dbReference type="InterPro" id="IPR043857">
    <property type="entry name" value="DUF5819"/>
</dbReference>
<dbReference type="Proteomes" id="UP000217446">
    <property type="component" value="Unassembled WGS sequence"/>
</dbReference>
<evidence type="ECO:0000313" key="3">
    <source>
        <dbReference type="Proteomes" id="UP000217446"/>
    </source>
</evidence>
<dbReference type="Pfam" id="PF19136">
    <property type="entry name" value="DUF5819"/>
    <property type="match status" value="1"/>
</dbReference>
<comment type="caution">
    <text evidence="2">The sequence shown here is derived from an EMBL/GenBank/DDBJ whole genome shotgun (WGS) entry which is preliminary data.</text>
</comment>
<accession>A0A250VNR5</accession>
<name>A0A250VNR5_STROL</name>
<evidence type="ECO:0000256" key="1">
    <source>
        <dbReference type="SAM" id="MobiDB-lite"/>
    </source>
</evidence>
<dbReference type="RefSeq" id="WP_067366684.1">
    <property type="nucleotide sequence ID" value="NZ_BDQI01000020.1"/>
</dbReference>
<evidence type="ECO:0000313" key="2">
    <source>
        <dbReference type="EMBL" id="GAX55682.1"/>
    </source>
</evidence>
<dbReference type="AlphaFoldDB" id="A0A250VNR5"/>
<gene>
    <name evidence="2" type="ORF">SO3561_07243</name>
</gene>
<sequence length="281" mass="30532">MRVFGRVPADADDDPARADADDDPAGVGADDDPARVGADDDPARVGAADGPRADAGNGPRTHTHAVTARLRICTFLALLPVALYTAACLVYNAPDSPAKSRIQGAVAHVMQPYFWQDWQLFGPTPGSNDDLIYLTVRMRTAGSDQVVQTSPVEIEQAIDRAPHAFPLNPTKLPGIPLAFDAAANRYARMVTDFKKLPAAQRKAAQADLDKQYVPEFQEIQRFLSARAATMYPGAEIVSVKAAFKTRPIIPFSERYVTPKPEEKSKGILETSWMDYVPGVAR</sequence>
<feature type="region of interest" description="Disordered" evidence="1">
    <location>
        <begin position="1"/>
        <end position="61"/>
    </location>
</feature>